<gene>
    <name evidence="3" type="primary">radD_1</name>
    <name evidence="3" type="ORF">Csp1_02410</name>
</gene>
<dbReference type="Pfam" id="PF04851">
    <property type="entry name" value="ResIII"/>
    <property type="match status" value="1"/>
</dbReference>
<dbReference type="STRING" id="1737425.GCA_900049755_01195"/>
<dbReference type="PROSITE" id="PS51194">
    <property type="entry name" value="HELICASE_CTER"/>
    <property type="match status" value="1"/>
</dbReference>
<dbReference type="Pfam" id="PF11907">
    <property type="entry name" value="DUF3427"/>
    <property type="match status" value="1"/>
</dbReference>
<dbReference type="KEGG" id="cpre:Csp1_02410"/>
<dbReference type="InterPro" id="IPR027417">
    <property type="entry name" value="P-loop_NTPase"/>
</dbReference>
<dbReference type="InterPro" id="IPR058403">
    <property type="entry name" value="DUF8090"/>
</dbReference>
<dbReference type="GO" id="GO:0003678">
    <property type="term" value="F:DNA helicase activity"/>
    <property type="evidence" value="ECO:0007669"/>
    <property type="project" value="UniProtKB-EC"/>
</dbReference>
<dbReference type="SUPFAM" id="SSF52540">
    <property type="entry name" value="P-loop containing nucleoside triphosphate hydrolases"/>
    <property type="match status" value="1"/>
</dbReference>
<dbReference type="CDD" id="cd18032">
    <property type="entry name" value="DEXHc_RE_I_III_res"/>
    <property type="match status" value="1"/>
</dbReference>
<dbReference type="CDD" id="cd18799">
    <property type="entry name" value="SF2_C_EcoAI-like"/>
    <property type="match status" value="1"/>
</dbReference>
<dbReference type="SMART" id="SM00490">
    <property type="entry name" value="HELICc"/>
    <property type="match status" value="1"/>
</dbReference>
<name>A0A2Z3YMZ7_9CORY</name>
<dbReference type="SMART" id="SM00487">
    <property type="entry name" value="DEXDc"/>
    <property type="match status" value="1"/>
</dbReference>
<dbReference type="SUPFAM" id="SSF56024">
    <property type="entry name" value="Phospholipase D/nuclease"/>
    <property type="match status" value="1"/>
</dbReference>
<dbReference type="Gene3D" id="3.30.870.10">
    <property type="entry name" value="Endonuclease Chain A"/>
    <property type="match status" value="1"/>
</dbReference>
<reference evidence="4" key="1">
    <citation type="submission" date="2017-11" db="EMBL/GenBank/DDBJ databases">
        <title>Otitis media/interna in a cat caused by the recently described species Corynebacterium provencense.</title>
        <authorList>
            <person name="Kittl S."/>
            <person name="Brodard I."/>
            <person name="Rychener L."/>
            <person name="Jores J."/>
            <person name="Roosje P."/>
            <person name="Gobeli Brawand S."/>
        </authorList>
    </citation>
    <scope>NUCLEOTIDE SEQUENCE [LARGE SCALE GENOMIC DNA]</scope>
    <source>
        <strain evidence="4">17KM38</strain>
    </source>
</reference>
<keyword evidence="4" id="KW-1185">Reference proteome</keyword>
<dbReference type="Pfam" id="PF26350">
    <property type="entry name" value="DUF8090"/>
    <property type="match status" value="1"/>
</dbReference>
<keyword evidence="3" id="KW-0547">Nucleotide-binding</keyword>
<evidence type="ECO:0000313" key="3">
    <source>
        <dbReference type="EMBL" id="AWT25069.1"/>
    </source>
</evidence>
<dbReference type="InterPro" id="IPR001650">
    <property type="entry name" value="Helicase_C-like"/>
</dbReference>
<feature type="domain" description="Helicase C-terminal" evidence="2">
    <location>
        <begin position="426"/>
        <end position="586"/>
    </location>
</feature>
<dbReference type="PANTHER" id="PTHR47396">
    <property type="entry name" value="TYPE I RESTRICTION ENZYME ECOKI R PROTEIN"/>
    <property type="match status" value="1"/>
</dbReference>
<keyword evidence="3" id="KW-0067">ATP-binding</keyword>
<keyword evidence="3" id="KW-0378">Hydrolase</keyword>
<dbReference type="InterPro" id="IPR014001">
    <property type="entry name" value="Helicase_ATP-bd"/>
</dbReference>
<dbReference type="Proteomes" id="UP000247696">
    <property type="component" value="Chromosome"/>
</dbReference>
<dbReference type="EMBL" id="CP024988">
    <property type="protein sequence ID" value="AWT25069.1"/>
    <property type="molecule type" value="Genomic_DNA"/>
</dbReference>
<dbReference type="OrthoDB" id="9776021at2"/>
<evidence type="ECO:0000259" key="1">
    <source>
        <dbReference type="PROSITE" id="PS51192"/>
    </source>
</evidence>
<accession>A0A2Z3YMZ7</accession>
<proteinExistence type="predicted"/>
<evidence type="ECO:0000259" key="2">
    <source>
        <dbReference type="PROSITE" id="PS51194"/>
    </source>
</evidence>
<dbReference type="InterPro" id="IPR021835">
    <property type="entry name" value="DUF3427"/>
</dbReference>
<dbReference type="Pfam" id="PF00271">
    <property type="entry name" value="Helicase_C"/>
    <property type="match status" value="1"/>
</dbReference>
<sequence>MSFDSPVGAGTAFGFLDHTVPSEQLYHPKLIVNDDGNTMVRAIKDELRRSERAYFSVAFIAPSALGLLKQDLLDFQGKVTIITSTYLDFNEPDMFRELLTLDNIEVLIHPGGAGGFHAKGYVFSQKEGLSAIVGSSNLTRYALTTNKEWNLRFSALPEGDITYQLRDAIQRQRDESTRLTPTWIDEYEKTRLPRVSPETIAADNNNEVFVDHVAPNSMQAEALDEIRKVRESGERRALVISATGTGKTILAALAAREIDPARMLFIVHREQILTKAMSQFQLVLGGQEIEFGRLVGAERQIDRRYIFAMEQTLSQPDTLASIPRDAFDLIIIDEVHRAGADGYGRIIDHFEPGFLLGLTATPERTDAFNIFELFDYNVPYEIRLQAALEADMLAPFDYYGVREYLTDEGETKDTTADLSKLVAPKRVQYILEMLRTYGFPRGVKGLMFCSGKDEAHELSQLFNEQEINGRKLRTVALTGESTEEQRDTAIRELEMGNLDYILTRDIFNEGIDIPTVNQVVMLRNTESSIIFTQQLGRGLRKAPGKDHLRVIDFIGNYKNNFLIPIALFGDSSLNPDTIKEKLIRAQTTGVIAGVSSVSFDKVSRDRVLNSLQGAKLDSMPNLKKSIRDLEYRLGHIPMLIDFARFHTVDPVVIAAKKKSYWNLLHHFGMVEVAPTAEEAAYISLLDSELLNGKRPHEMLLLKALLEQRSLSRTEFIGLLQDDECSSDEATVASVERILTLRFFVESEMKKYGPHPVMRIEGEQYILDDVFAQLFDQGGNFTTHVKDSIDTALFLARHDESWSGTLVVGHQYTRKDVCRLLNFESNQYSTLYGYKADSFSGTCPIFITHDKAADISATTQYEDSFESEATINWFTKSRTSLKSKRENDIANNLFPLHVFVKKSDVDGGDFFYLGEATARDAHDTHIVDDKGKDVPVVNMKLDLDHVVEPGLFGYLVDAGD</sequence>
<dbReference type="REBASE" id="254248">
    <property type="entry name" value="CprKM38ORF2410P"/>
</dbReference>
<dbReference type="PANTHER" id="PTHR47396:SF1">
    <property type="entry name" value="ATP-DEPENDENT HELICASE IRC3-RELATED"/>
    <property type="match status" value="1"/>
</dbReference>
<dbReference type="GO" id="GO:0005524">
    <property type="term" value="F:ATP binding"/>
    <property type="evidence" value="ECO:0007669"/>
    <property type="project" value="InterPro"/>
</dbReference>
<evidence type="ECO:0000313" key="4">
    <source>
        <dbReference type="Proteomes" id="UP000247696"/>
    </source>
</evidence>
<dbReference type="CDD" id="cd09204">
    <property type="entry name" value="PLDc_N_DEXD_b2"/>
    <property type="match status" value="1"/>
</dbReference>
<dbReference type="PROSITE" id="PS51192">
    <property type="entry name" value="HELICASE_ATP_BIND_1"/>
    <property type="match status" value="1"/>
</dbReference>
<dbReference type="InterPro" id="IPR050742">
    <property type="entry name" value="Helicase_Restrict-Modif_Enz"/>
</dbReference>
<dbReference type="Gene3D" id="3.40.50.300">
    <property type="entry name" value="P-loop containing nucleotide triphosphate hydrolases"/>
    <property type="match status" value="2"/>
</dbReference>
<dbReference type="AlphaFoldDB" id="A0A2Z3YMZ7"/>
<dbReference type="InterPro" id="IPR006935">
    <property type="entry name" value="Helicase/UvrB_N"/>
</dbReference>
<protein>
    <submittedName>
        <fullName evidence="3">DNA repair helicase RadD</fullName>
        <ecNumber evidence="3">3.6.4.12</ecNumber>
    </submittedName>
</protein>
<keyword evidence="3" id="KW-0347">Helicase</keyword>
<dbReference type="GO" id="GO:0005829">
    <property type="term" value="C:cytosol"/>
    <property type="evidence" value="ECO:0007669"/>
    <property type="project" value="TreeGrafter"/>
</dbReference>
<feature type="domain" description="Helicase ATP-binding" evidence="1">
    <location>
        <begin position="228"/>
        <end position="380"/>
    </location>
</feature>
<dbReference type="GO" id="GO:0003677">
    <property type="term" value="F:DNA binding"/>
    <property type="evidence" value="ECO:0007669"/>
    <property type="project" value="InterPro"/>
</dbReference>
<dbReference type="GO" id="GO:0016787">
    <property type="term" value="F:hydrolase activity"/>
    <property type="evidence" value="ECO:0007669"/>
    <property type="project" value="UniProtKB-KW"/>
</dbReference>
<dbReference type="EC" id="3.6.4.12" evidence="3"/>
<organism evidence="3 4">
    <name type="scientific">Corynebacterium provencense</name>
    <dbReference type="NCBI Taxonomy" id="1737425"/>
    <lineage>
        <taxon>Bacteria</taxon>
        <taxon>Bacillati</taxon>
        <taxon>Actinomycetota</taxon>
        <taxon>Actinomycetes</taxon>
        <taxon>Mycobacteriales</taxon>
        <taxon>Corynebacteriaceae</taxon>
        <taxon>Corynebacterium</taxon>
    </lineage>
</organism>
<dbReference type="RefSeq" id="WP_110480865.1">
    <property type="nucleotide sequence ID" value="NZ_CP024988.1"/>
</dbReference>